<comment type="caution">
    <text evidence="5">The sequence shown here is derived from an EMBL/GenBank/DDBJ whole genome shotgun (WGS) entry which is preliminary data.</text>
</comment>
<protein>
    <recommendedName>
        <fullName evidence="4">V-type ATP synthase subunit D</fullName>
    </recommendedName>
    <alternativeName>
        <fullName evidence="4">V-ATPase subunit D</fullName>
    </alternativeName>
</protein>
<dbReference type="HAMAP" id="MF_00271">
    <property type="entry name" value="ATP_synth_D_arch"/>
    <property type="match status" value="1"/>
</dbReference>
<comment type="function">
    <text evidence="4">Produces ATP from ADP in the presence of a proton gradient across the membrane.</text>
</comment>
<keyword evidence="3 4" id="KW-0406">Ion transport</keyword>
<dbReference type="Pfam" id="PF01813">
    <property type="entry name" value="ATP-synt_D"/>
    <property type="match status" value="1"/>
</dbReference>
<sequence length="209" mass="24297">MANEMTPTKANLMKAKESLAFSRSGFALLDKKRTVLIREAMLLVQKADRLQKQIKEGFEEAYLALQGVNMSLGINNVDEIAMSIPGYEHFDILYRSVMGLEVPLVDYEQDELLHTDFSFFRTNEKVDIAVMKFKDLRYLIYELAEIENAVFKISMEIKKTAKRANALQKIQIPKYEEAVKYIQEVIEEKEREDFFRLKKIKGKKVQNEG</sequence>
<dbReference type="Proteomes" id="UP001595916">
    <property type="component" value="Unassembled WGS sequence"/>
</dbReference>
<dbReference type="EMBL" id="JBHSHL010000055">
    <property type="protein sequence ID" value="MFC4805621.1"/>
    <property type="molecule type" value="Genomic_DNA"/>
</dbReference>
<gene>
    <name evidence="4" type="primary">atpD</name>
    <name evidence="5" type="ORF">ACFO4R_11155</name>
</gene>
<reference evidence="6" key="1">
    <citation type="journal article" date="2019" name="Int. J. Syst. Evol. Microbiol.">
        <title>The Global Catalogue of Microorganisms (GCM) 10K type strain sequencing project: providing services to taxonomists for standard genome sequencing and annotation.</title>
        <authorList>
            <consortium name="The Broad Institute Genomics Platform"/>
            <consortium name="The Broad Institute Genome Sequencing Center for Infectious Disease"/>
            <person name="Wu L."/>
            <person name="Ma J."/>
        </authorList>
    </citation>
    <scope>NUCLEOTIDE SEQUENCE [LARGE SCALE GENOMIC DNA]</scope>
    <source>
        <strain evidence="6">CCUG 46385</strain>
    </source>
</reference>
<dbReference type="NCBIfam" id="TIGR00309">
    <property type="entry name" value="V_ATPase_subD"/>
    <property type="match status" value="1"/>
</dbReference>
<dbReference type="InterPro" id="IPR002699">
    <property type="entry name" value="V_ATPase_D"/>
</dbReference>
<evidence type="ECO:0000256" key="1">
    <source>
        <dbReference type="ARBA" id="ARBA00005850"/>
    </source>
</evidence>
<evidence type="ECO:0000313" key="5">
    <source>
        <dbReference type="EMBL" id="MFC4805621.1"/>
    </source>
</evidence>
<dbReference type="Gene3D" id="1.10.287.3240">
    <property type="match status" value="1"/>
</dbReference>
<evidence type="ECO:0000256" key="3">
    <source>
        <dbReference type="ARBA" id="ARBA00023065"/>
    </source>
</evidence>
<keyword evidence="4" id="KW-0066">ATP synthesis</keyword>
<evidence type="ECO:0000256" key="2">
    <source>
        <dbReference type="ARBA" id="ARBA00022448"/>
    </source>
</evidence>
<evidence type="ECO:0000256" key="4">
    <source>
        <dbReference type="HAMAP-Rule" id="MF_00271"/>
    </source>
</evidence>
<keyword evidence="6" id="KW-1185">Reference proteome</keyword>
<keyword evidence="4" id="KW-0375">Hydrogen ion transport</keyword>
<organism evidence="5 6">
    <name type="scientific">Filifactor villosus</name>
    <dbReference type="NCBI Taxonomy" id="29374"/>
    <lineage>
        <taxon>Bacteria</taxon>
        <taxon>Bacillati</taxon>
        <taxon>Bacillota</taxon>
        <taxon>Clostridia</taxon>
        <taxon>Peptostreptococcales</taxon>
        <taxon>Filifactoraceae</taxon>
        <taxon>Filifactor</taxon>
    </lineage>
</organism>
<accession>A0ABV9QPL0</accession>
<name>A0ABV9QPL0_9FIRM</name>
<keyword evidence="2 4" id="KW-0813">Transport</keyword>
<proteinExistence type="inferred from homology"/>
<dbReference type="PANTHER" id="PTHR11671">
    <property type="entry name" value="V-TYPE ATP SYNTHASE SUBUNIT D"/>
    <property type="match status" value="1"/>
</dbReference>
<comment type="similarity">
    <text evidence="1 4">Belongs to the V-ATPase D subunit family.</text>
</comment>
<evidence type="ECO:0000313" key="6">
    <source>
        <dbReference type="Proteomes" id="UP001595916"/>
    </source>
</evidence>
<dbReference type="RefSeq" id="WP_379789229.1">
    <property type="nucleotide sequence ID" value="NZ_JBHSHL010000055.1"/>
</dbReference>